<dbReference type="Proteomes" id="UP000572051">
    <property type="component" value="Unassembled WGS sequence"/>
</dbReference>
<name>A0A7Z0EQJ9_9ACTN</name>
<evidence type="ECO:0000259" key="2">
    <source>
        <dbReference type="Pfam" id="PF11611"/>
    </source>
</evidence>
<keyword evidence="1" id="KW-0732">Signal</keyword>
<keyword evidence="4" id="KW-1185">Reference proteome</keyword>
<accession>A0A7Z0EQJ9</accession>
<protein>
    <recommendedName>
        <fullName evidence="2">DUF4352 domain-containing protein</fullName>
    </recommendedName>
</protein>
<dbReference type="RefSeq" id="WP_179826310.1">
    <property type="nucleotide sequence ID" value="NZ_JACCFS010000001.1"/>
</dbReference>
<gene>
    <name evidence="3" type="ORF">HNR10_004306</name>
</gene>
<comment type="caution">
    <text evidence="3">The sequence shown here is derived from an EMBL/GenBank/DDBJ whole genome shotgun (WGS) entry which is preliminary data.</text>
</comment>
<reference evidence="3 4" key="1">
    <citation type="submission" date="2020-07" db="EMBL/GenBank/DDBJ databases">
        <title>Sequencing the genomes of 1000 actinobacteria strains.</title>
        <authorList>
            <person name="Klenk H.-P."/>
        </authorList>
    </citation>
    <scope>NUCLEOTIDE SEQUENCE [LARGE SCALE GENOMIC DNA]</scope>
    <source>
        <strain evidence="3 4">DSM 44442</strain>
    </source>
</reference>
<feature type="domain" description="DUF4352" evidence="2">
    <location>
        <begin position="62"/>
        <end position="170"/>
    </location>
</feature>
<dbReference type="InterPro" id="IPR029050">
    <property type="entry name" value="Immunoprotect_excell_Ig-like"/>
</dbReference>
<dbReference type="Pfam" id="PF11611">
    <property type="entry name" value="DUF4352"/>
    <property type="match status" value="1"/>
</dbReference>
<evidence type="ECO:0000313" key="3">
    <source>
        <dbReference type="EMBL" id="NYJ36425.1"/>
    </source>
</evidence>
<evidence type="ECO:0000256" key="1">
    <source>
        <dbReference type="ARBA" id="ARBA00022729"/>
    </source>
</evidence>
<organism evidence="3 4">
    <name type="scientific">Nocardiopsis aegyptia</name>
    <dbReference type="NCBI Taxonomy" id="220378"/>
    <lineage>
        <taxon>Bacteria</taxon>
        <taxon>Bacillati</taxon>
        <taxon>Actinomycetota</taxon>
        <taxon>Actinomycetes</taxon>
        <taxon>Streptosporangiales</taxon>
        <taxon>Nocardiopsidaceae</taxon>
        <taxon>Nocardiopsis</taxon>
    </lineage>
</organism>
<dbReference type="EMBL" id="JACCFS010000001">
    <property type="protein sequence ID" value="NYJ36425.1"/>
    <property type="molecule type" value="Genomic_DNA"/>
</dbReference>
<evidence type="ECO:0000313" key="4">
    <source>
        <dbReference type="Proteomes" id="UP000572051"/>
    </source>
</evidence>
<sequence length="182" mass="18930">MLGTATASCGLVLLLVVVVLLVREIRHEPPPHDPPPVAEQRVGMTGGEFTPMSAVESVTTFRATVTSVGTGVEGLEGRNGPLTPDGQFVVVHLTVKNTTRSPTHAGVSGFDFVDTDGEVAAPHREATTEAMALNGLPVGGDLELGQTKSYINVYEVDASARPAELVVEDADLFGPSTIDIAG</sequence>
<proteinExistence type="predicted"/>
<dbReference type="Gene3D" id="2.60.40.1240">
    <property type="match status" value="1"/>
</dbReference>
<dbReference type="AlphaFoldDB" id="A0A7Z0EQJ9"/>
<dbReference type="InterPro" id="IPR029051">
    <property type="entry name" value="DUF4352"/>
</dbReference>